<organism evidence="1 2">
    <name type="scientific">Moniliophthora roreri</name>
    <name type="common">Frosty pod rot fungus</name>
    <name type="synonym">Monilia roreri</name>
    <dbReference type="NCBI Taxonomy" id="221103"/>
    <lineage>
        <taxon>Eukaryota</taxon>
        <taxon>Fungi</taxon>
        <taxon>Dikarya</taxon>
        <taxon>Basidiomycota</taxon>
        <taxon>Agaricomycotina</taxon>
        <taxon>Agaricomycetes</taxon>
        <taxon>Agaricomycetidae</taxon>
        <taxon>Agaricales</taxon>
        <taxon>Marasmiineae</taxon>
        <taxon>Marasmiaceae</taxon>
        <taxon>Moniliophthora</taxon>
    </lineage>
</organism>
<accession>A0A0W0G647</accession>
<proteinExistence type="predicted"/>
<sequence>MAILEGRHDWVELGHVWNDFVASLNGISPLTGLYRLLVTTRHPLRLTVALLILSDIMDNIKPTYCNEAQTEDDVFIVVRLSGRAEPRNSAFVTITRFILSFFRRPRRSGLDLGRQTSSPSCSSISDIAPESLGLPSRCRDSKFRKVHAHYDIMRSRYD</sequence>
<gene>
    <name evidence="1" type="ORF">WG66_3401</name>
</gene>
<evidence type="ECO:0000313" key="1">
    <source>
        <dbReference type="EMBL" id="KTB44031.1"/>
    </source>
</evidence>
<evidence type="ECO:0000313" key="2">
    <source>
        <dbReference type="Proteomes" id="UP000054988"/>
    </source>
</evidence>
<dbReference type="AlphaFoldDB" id="A0A0W0G647"/>
<reference evidence="1 2" key="1">
    <citation type="submission" date="2015-12" db="EMBL/GenBank/DDBJ databases">
        <title>Draft genome sequence of Moniliophthora roreri, the causal agent of frosty pod rot of cacao.</title>
        <authorList>
            <person name="Aime M.C."/>
            <person name="Diaz-Valderrama J.R."/>
            <person name="Kijpornyongpan T."/>
            <person name="Phillips-Mora W."/>
        </authorList>
    </citation>
    <scope>NUCLEOTIDE SEQUENCE [LARGE SCALE GENOMIC DNA]</scope>
    <source>
        <strain evidence="1 2">MCA 2952</strain>
    </source>
</reference>
<name>A0A0W0G647_MONRR</name>
<dbReference type="Proteomes" id="UP000054988">
    <property type="component" value="Unassembled WGS sequence"/>
</dbReference>
<protein>
    <submittedName>
        <fullName evidence="1">Uncharacterized protein</fullName>
    </submittedName>
</protein>
<comment type="caution">
    <text evidence="1">The sequence shown here is derived from an EMBL/GenBank/DDBJ whole genome shotgun (WGS) entry which is preliminary data.</text>
</comment>
<dbReference type="EMBL" id="LATX01001018">
    <property type="protein sequence ID" value="KTB44031.1"/>
    <property type="molecule type" value="Genomic_DNA"/>
</dbReference>